<sequence>MEHKHQSGFITPPDHIHFLAKKLFGNVGEISDGAIAYLEKGGGGPTEQHTHTHSHLFVVVSGKAKILLAEQEVVLEANESYLVDGAIPHSVWNAADETTVMLGISVAR</sequence>
<protein>
    <submittedName>
        <fullName evidence="2">Cupin domain-containing protein</fullName>
    </submittedName>
</protein>
<dbReference type="OrthoDB" id="9814751at2"/>
<dbReference type="Proteomes" id="UP000335415">
    <property type="component" value="Unassembled WGS sequence"/>
</dbReference>
<dbReference type="AlphaFoldDB" id="A0A5J5G5Z6"/>
<proteinExistence type="predicted"/>
<organism evidence="2 3">
    <name type="scientific">Affinibrenneria salicis</name>
    <dbReference type="NCBI Taxonomy" id="2590031"/>
    <lineage>
        <taxon>Bacteria</taxon>
        <taxon>Pseudomonadati</taxon>
        <taxon>Pseudomonadota</taxon>
        <taxon>Gammaproteobacteria</taxon>
        <taxon>Enterobacterales</taxon>
        <taxon>Pectobacteriaceae</taxon>
        <taxon>Affinibrenneria</taxon>
    </lineage>
</organism>
<comment type="caution">
    <text evidence="2">The sequence shown here is derived from an EMBL/GenBank/DDBJ whole genome shotgun (WGS) entry which is preliminary data.</text>
</comment>
<evidence type="ECO:0000313" key="2">
    <source>
        <dbReference type="EMBL" id="KAA9001886.1"/>
    </source>
</evidence>
<dbReference type="EMBL" id="VYKJ01000002">
    <property type="protein sequence ID" value="KAA9001886.1"/>
    <property type="molecule type" value="Genomic_DNA"/>
</dbReference>
<name>A0A5J5G5Z6_9GAMM</name>
<dbReference type="SUPFAM" id="SSF51182">
    <property type="entry name" value="RmlC-like cupins"/>
    <property type="match status" value="1"/>
</dbReference>
<reference evidence="2 3" key="1">
    <citation type="submission" date="2019-09" db="EMBL/GenBank/DDBJ databases">
        <authorList>
            <person name="Li Y."/>
        </authorList>
    </citation>
    <scope>NUCLEOTIDE SEQUENCE [LARGE SCALE GENOMIC DNA]</scope>
    <source>
        <strain evidence="2 3">L3-3HA</strain>
    </source>
</reference>
<dbReference type="RefSeq" id="WP_150434122.1">
    <property type="nucleotide sequence ID" value="NZ_VYKJ01000002.1"/>
</dbReference>
<dbReference type="InterPro" id="IPR013096">
    <property type="entry name" value="Cupin_2"/>
</dbReference>
<dbReference type="InterPro" id="IPR011051">
    <property type="entry name" value="RmlC_Cupin_sf"/>
</dbReference>
<evidence type="ECO:0000313" key="3">
    <source>
        <dbReference type="Proteomes" id="UP000335415"/>
    </source>
</evidence>
<feature type="domain" description="Cupin type-2" evidence="1">
    <location>
        <begin position="39"/>
        <end position="102"/>
    </location>
</feature>
<dbReference type="InterPro" id="IPR014710">
    <property type="entry name" value="RmlC-like_jellyroll"/>
</dbReference>
<accession>A0A5J5G5Z6</accession>
<keyword evidence="3" id="KW-1185">Reference proteome</keyword>
<gene>
    <name evidence="2" type="ORF">FJU30_06275</name>
</gene>
<dbReference type="Pfam" id="PF07883">
    <property type="entry name" value="Cupin_2"/>
    <property type="match status" value="1"/>
</dbReference>
<dbReference type="CDD" id="cd02209">
    <property type="entry name" value="cupin_XRE_C"/>
    <property type="match status" value="1"/>
</dbReference>
<dbReference type="Gene3D" id="2.60.120.10">
    <property type="entry name" value="Jelly Rolls"/>
    <property type="match status" value="1"/>
</dbReference>
<evidence type="ECO:0000259" key="1">
    <source>
        <dbReference type="Pfam" id="PF07883"/>
    </source>
</evidence>